<protein>
    <recommendedName>
        <fullName evidence="1">DUF5594 domain-containing protein</fullName>
    </recommendedName>
</protein>
<dbReference type="Pfam" id="PF18057">
    <property type="entry name" value="DUF5594"/>
    <property type="match status" value="1"/>
</dbReference>
<evidence type="ECO:0000313" key="3">
    <source>
        <dbReference type="Proteomes" id="UP000094776"/>
    </source>
</evidence>
<organism evidence="2 3">
    <name type="scientific">Burkholderia cepacia</name>
    <name type="common">Pseudomonas cepacia</name>
    <dbReference type="NCBI Taxonomy" id="292"/>
    <lineage>
        <taxon>Bacteria</taxon>
        <taxon>Pseudomonadati</taxon>
        <taxon>Pseudomonadota</taxon>
        <taxon>Betaproteobacteria</taxon>
        <taxon>Burkholderiales</taxon>
        <taxon>Burkholderiaceae</taxon>
        <taxon>Burkholderia</taxon>
        <taxon>Burkholderia cepacia complex</taxon>
    </lineage>
</organism>
<proteinExistence type="predicted"/>
<gene>
    <name evidence="2" type="ORF">WT26_26910</name>
</gene>
<accession>A0A1B4Q049</accession>
<dbReference type="AlphaFoldDB" id="A0A1B4Q049"/>
<dbReference type="InterPro" id="IPR040953">
    <property type="entry name" value="DUF5594"/>
</dbReference>
<dbReference type="RefSeq" id="WP_059801275.1">
    <property type="nucleotide sequence ID" value="NZ_CP013444.1"/>
</dbReference>
<evidence type="ECO:0000313" key="2">
    <source>
        <dbReference type="EMBL" id="AOK19529.1"/>
    </source>
</evidence>
<name>A0A1B4Q049_BURCE</name>
<evidence type="ECO:0000259" key="1">
    <source>
        <dbReference type="Pfam" id="PF18057"/>
    </source>
</evidence>
<reference evidence="2 3" key="1">
    <citation type="submission" date="2015-12" db="EMBL/GenBank/DDBJ databases">
        <title>Diversity of Burkholderia near neighbor genomes.</title>
        <authorList>
            <person name="Sahl J."/>
            <person name="Wagner D."/>
            <person name="Keim P."/>
        </authorList>
    </citation>
    <scope>NUCLEOTIDE SEQUENCE [LARGE SCALE GENOMIC DNA]</scope>
    <source>
        <strain evidence="2 3">MSMB1184WGS</strain>
    </source>
</reference>
<dbReference type="Proteomes" id="UP000094776">
    <property type="component" value="Chromosome 2"/>
</dbReference>
<feature type="domain" description="DUF5594" evidence="1">
    <location>
        <begin position="1"/>
        <end position="112"/>
    </location>
</feature>
<dbReference type="EMBL" id="CP013444">
    <property type="protein sequence ID" value="AOK19529.1"/>
    <property type="molecule type" value="Genomic_DNA"/>
</dbReference>
<sequence length="124" mass="14606">MNANDWQRFEDEFAIRIAERISSLYHAQQVTVDVVRHENGHPSRVRIGSESREGDTGFPYLLNVYLTWHKRAIEQLLANPDNFDAYLESLPGKMQGWMQERPIDFGSRTQREPLERLYLDHFDA</sequence>